<proteinExistence type="predicted"/>
<reference evidence="1" key="1">
    <citation type="submission" date="2013-07" db="EMBL/GenBank/DDBJ databases">
        <authorList>
            <consortium name="The Broad Institute Genome Sequencing Platform"/>
            <person name="Cuomo C."/>
            <person name="Litvintseva A."/>
            <person name="Chen Y."/>
            <person name="Heitman J."/>
            <person name="Sun S."/>
            <person name="Springer D."/>
            <person name="Dromer F."/>
            <person name="Young S.K."/>
            <person name="Zeng Q."/>
            <person name="Gargeya S."/>
            <person name="Fitzgerald M."/>
            <person name="Abouelleil A."/>
            <person name="Alvarado L."/>
            <person name="Berlin A.M."/>
            <person name="Chapman S.B."/>
            <person name="Dewar J."/>
            <person name="Goldberg J."/>
            <person name="Griggs A."/>
            <person name="Gujja S."/>
            <person name="Hansen M."/>
            <person name="Howarth C."/>
            <person name="Imamovic A."/>
            <person name="Larimer J."/>
            <person name="McCowan C."/>
            <person name="Murphy C."/>
            <person name="Pearson M."/>
            <person name="Priest M."/>
            <person name="Roberts A."/>
            <person name="Saif S."/>
            <person name="Shea T."/>
            <person name="Sykes S."/>
            <person name="Wortman J."/>
            <person name="Nusbaum C."/>
            <person name="Birren B."/>
        </authorList>
    </citation>
    <scope>NUCLEOTIDE SEQUENCE</scope>
    <source>
        <strain evidence="1">CBS 10117</strain>
    </source>
</reference>
<reference evidence="1" key="2">
    <citation type="submission" date="2024-02" db="EMBL/GenBank/DDBJ databases">
        <title>Comparative genomics of Cryptococcus and Kwoniella reveals pathogenesis evolution and contrasting modes of karyotype evolution via chromosome fusion or intercentromeric recombination.</title>
        <authorList>
            <person name="Coelho M.A."/>
            <person name="David-Palma M."/>
            <person name="Shea T."/>
            <person name="Bowers K."/>
            <person name="McGinley-Smith S."/>
            <person name="Mohammad A.W."/>
            <person name="Gnirke A."/>
            <person name="Yurkov A.M."/>
            <person name="Nowrousian M."/>
            <person name="Sun S."/>
            <person name="Cuomo C.A."/>
            <person name="Heitman J."/>
        </authorList>
    </citation>
    <scope>NUCLEOTIDE SEQUENCE</scope>
    <source>
        <strain evidence="1">CBS 10117</strain>
    </source>
</reference>
<dbReference type="EMBL" id="CP144536">
    <property type="protein sequence ID" value="WWC63446.1"/>
    <property type="molecule type" value="Genomic_DNA"/>
</dbReference>
<accession>A0AAJ8KTF5</accession>
<dbReference type="Proteomes" id="UP000078595">
    <property type="component" value="Chromosome 7"/>
</dbReference>
<dbReference type="GeneID" id="28969768"/>
<evidence type="ECO:0000313" key="1">
    <source>
        <dbReference type="EMBL" id="WWC63446.1"/>
    </source>
</evidence>
<protein>
    <submittedName>
        <fullName evidence="1">Uncharacterized protein</fullName>
    </submittedName>
</protein>
<gene>
    <name evidence="1" type="ORF">I303_106048</name>
</gene>
<keyword evidence="2" id="KW-1185">Reference proteome</keyword>
<dbReference type="AlphaFoldDB" id="A0AAJ8KTF5"/>
<name>A0AAJ8KTF5_9TREE</name>
<dbReference type="RefSeq" id="XP_018261629.2">
    <property type="nucleotide sequence ID" value="XM_018409356.2"/>
</dbReference>
<organism evidence="1 2">
    <name type="scientific">Kwoniella dejecticola CBS 10117</name>
    <dbReference type="NCBI Taxonomy" id="1296121"/>
    <lineage>
        <taxon>Eukaryota</taxon>
        <taxon>Fungi</taxon>
        <taxon>Dikarya</taxon>
        <taxon>Basidiomycota</taxon>
        <taxon>Agaricomycotina</taxon>
        <taxon>Tremellomycetes</taxon>
        <taxon>Tremellales</taxon>
        <taxon>Cryptococcaceae</taxon>
        <taxon>Kwoniella</taxon>
    </lineage>
</organism>
<sequence length="160" mass="17351">MSLIEGPYDVVHTDTHRAQAATFGLNDSQSNSRTGKSAYATCQRVIPVLQGKAYQIITFDGCGSVTVSSNAPAAESDRAGYRKRALCFGQGCTNTAPHASTDDTVAWNQNDAIDATVDHIFSGLGDHNEITVTYVEHFTNDSDTQGNYLAENSHEQPWYT</sequence>
<dbReference type="KEGG" id="kdj:28969768"/>
<evidence type="ECO:0000313" key="2">
    <source>
        <dbReference type="Proteomes" id="UP000078595"/>
    </source>
</evidence>